<dbReference type="Proteomes" id="UP000006729">
    <property type="component" value="Chromosome 10"/>
</dbReference>
<evidence type="ECO:0000313" key="3">
    <source>
        <dbReference type="Proteomes" id="UP000006729"/>
    </source>
</evidence>
<organism evidence="2 3">
    <name type="scientific">Populus trichocarpa</name>
    <name type="common">Western balsam poplar</name>
    <name type="synonym">Populus balsamifera subsp. trichocarpa</name>
    <dbReference type="NCBI Taxonomy" id="3694"/>
    <lineage>
        <taxon>Eukaryota</taxon>
        <taxon>Viridiplantae</taxon>
        <taxon>Streptophyta</taxon>
        <taxon>Embryophyta</taxon>
        <taxon>Tracheophyta</taxon>
        <taxon>Spermatophyta</taxon>
        <taxon>Magnoliopsida</taxon>
        <taxon>eudicotyledons</taxon>
        <taxon>Gunneridae</taxon>
        <taxon>Pentapetalae</taxon>
        <taxon>rosids</taxon>
        <taxon>fabids</taxon>
        <taxon>Malpighiales</taxon>
        <taxon>Salicaceae</taxon>
        <taxon>Saliceae</taxon>
        <taxon>Populus</taxon>
    </lineage>
</organism>
<dbReference type="AlphaFoldDB" id="A0A2K1YXZ2"/>
<reference evidence="2 3" key="1">
    <citation type="journal article" date="2006" name="Science">
        <title>The genome of black cottonwood, Populus trichocarpa (Torr. &amp; Gray).</title>
        <authorList>
            <person name="Tuskan G.A."/>
            <person name="Difazio S."/>
            <person name="Jansson S."/>
            <person name="Bohlmann J."/>
            <person name="Grigoriev I."/>
            <person name="Hellsten U."/>
            <person name="Putnam N."/>
            <person name="Ralph S."/>
            <person name="Rombauts S."/>
            <person name="Salamov A."/>
            <person name="Schein J."/>
            <person name="Sterck L."/>
            <person name="Aerts A."/>
            <person name="Bhalerao R.R."/>
            <person name="Bhalerao R.P."/>
            <person name="Blaudez D."/>
            <person name="Boerjan W."/>
            <person name="Brun A."/>
            <person name="Brunner A."/>
            <person name="Busov V."/>
            <person name="Campbell M."/>
            <person name="Carlson J."/>
            <person name="Chalot M."/>
            <person name="Chapman J."/>
            <person name="Chen G.L."/>
            <person name="Cooper D."/>
            <person name="Coutinho P.M."/>
            <person name="Couturier J."/>
            <person name="Covert S."/>
            <person name="Cronk Q."/>
            <person name="Cunningham R."/>
            <person name="Davis J."/>
            <person name="Degroeve S."/>
            <person name="Dejardin A."/>
            <person name="Depamphilis C."/>
            <person name="Detter J."/>
            <person name="Dirks B."/>
            <person name="Dubchak I."/>
            <person name="Duplessis S."/>
            <person name="Ehlting J."/>
            <person name="Ellis B."/>
            <person name="Gendler K."/>
            <person name="Goodstein D."/>
            <person name="Gribskov M."/>
            <person name="Grimwood J."/>
            <person name="Groover A."/>
            <person name="Gunter L."/>
            <person name="Hamberger B."/>
            <person name="Heinze B."/>
            <person name="Helariutta Y."/>
            <person name="Henrissat B."/>
            <person name="Holligan D."/>
            <person name="Holt R."/>
            <person name="Huang W."/>
            <person name="Islam-Faridi N."/>
            <person name="Jones S."/>
            <person name="Jones-Rhoades M."/>
            <person name="Jorgensen R."/>
            <person name="Joshi C."/>
            <person name="Kangasjarvi J."/>
            <person name="Karlsson J."/>
            <person name="Kelleher C."/>
            <person name="Kirkpatrick R."/>
            <person name="Kirst M."/>
            <person name="Kohler A."/>
            <person name="Kalluri U."/>
            <person name="Larimer F."/>
            <person name="Leebens-Mack J."/>
            <person name="Leple J.C."/>
            <person name="Locascio P."/>
            <person name="Lou Y."/>
            <person name="Lucas S."/>
            <person name="Martin F."/>
            <person name="Montanini B."/>
            <person name="Napoli C."/>
            <person name="Nelson D.R."/>
            <person name="Nelson C."/>
            <person name="Nieminen K."/>
            <person name="Nilsson O."/>
            <person name="Pereda V."/>
            <person name="Peter G."/>
            <person name="Philippe R."/>
            <person name="Pilate G."/>
            <person name="Poliakov A."/>
            <person name="Razumovskaya J."/>
            <person name="Richardson P."/>
            <person name="Rinaldi C."/>
            <person name="Ritland K."/>
            <person name="Rouze P."/>
            <person name="Ryaboy D."/>
            <person name="Schmutz J."/>
            <person name="Schrader J."/>
            <person name="Segerman B."/>
            <person name="Shin H."/>
            <person name="Siddiqui A."/>
            <person name="Sterky F."/>
            <person name="Terry A."/>
            <person name="Tsai C.J."/>
            <person name="Uberbacher E."/>
            <person name="Unneberg P."/>
            <person name="Vahala J."/>
            <person name="Wall K."/>
            <person name="Wessler S."/>
            <person name="Yang G."/>
            <person name="Yin T."/>
            <person name="Douglas C."/>
            <person name="Marra M."/>
            <person name="Sandberg G."/>
            <person name="Van de Peer Y."/>
            <person name="Rokhsar D."/>
        </authorList>
    </citation>
    <scope>NUCLEOTIDE SEQUENCE [LARGE SCALE GENOMIC DNA]</scope>
    <source>
        <strain evidence="3">cv. Nisqually</strain>
    </source>
</reference>
<accession>A0A2K1YXZ2</accession>
<dbReference type="InParanoid" id="A0A2K1YXZ2"/>
<gene>
    <name evidence="2" type="ORF">POPTR_010G214200</name>
</gene>
<dbReference type="EMBL" id="CM009299">
    <property type="protein sequence ID" value="PNT17897.1"/>
    <property type="molecule type" value="Genomic_DNA"/>
</dbReference>
<name>A0A2K1YXZ2_POPTR</name>
<feature type="compositionally biased region" description="Basic and acidic residues" evidence="1">
    <location>
        <begin position="18"/>
        <end position="27"/>
    </location>
</feature>
<proteinExistence type="predicted"/>
<evidence type="ECO:0000313" key="2">
    <source>
        <dbReference type="EMBL" id="PNT17897.1"/>
    </source>
</evidence>
<feature type="compositionally biased region" description="Basic residues" evidence="1">
    <location>
        <begin position="1"/>
        <end position="11"/>
    </location>
</feature>
<evidence type="ECO:0000256" key="1">
    <source>
        <dbReference type="SAM" id="MobiDB-lite"/>
    </source>
</evidence>
<keyword evidence="3" id="KW-1185">Reference proteome</keyword>
<sequence>MRSHGCNKRHSVQNNHLKGPEQEKSENRGTIYAINSFCTEHLIALPNNQSICSLKQYV</sequence>
<feature type="region of interest" description="Disordered" evidence="1">
    <location>
        <begin position="1"/>
        <end position="27"/>
    </location>
</feature>
<protein>
    <submittedName>
        <fullName evidence="2">Uncharacterized protein</fullName>
    </submittedName>
</protein>